<dbReference type="GO" id="GO:0016460">
    <property type="term" value="C:myosin II complex"/>
    <property type="evidence" value="ECO:0007669"/>
    <property type="project" value="TreeGrafter"/>
</dbReference>
<reference evidence="4 5" key="1">
    <citation type="journal article" date="2020" name="Nature">
        <title>Six reference-quality genomes reveal evolution of bat adaptations.</title>
        <authorList>
            <person name="Jebb D."/>
            <person name="Huang Z."/>
            <person name="Pippel M."/>
            <person name="Hughes G.M."/>
            <person name="Lavrichenko K."/>
            <person name="Devanna P."/>
            <person name="Winkler S."/>
            <person name="Jermiin L.S."/>
            <person name="Skirmuntt E.C."/>
            <person name="Katzourakis A."/>
            <person name="Burkitt-Gray L."/>
            <person name="Ray D.A."/>
            <person name="Sullivan K.A.M."/>
            <person name="Roscito J.G."/>
            <person name="Kirilenko B.M."/>
            <person name="Davalos L.M."/>
            <person name="Corthals A.P."/>
            <person name="Power M.L."/>
            <person name="Jones G."/>
            <person name="Ransome R.D."/>
            <person name="Dechmann D.K.N."/>
            <person name="Locatelli A.G."/>
            <person name="Puechmaille S.J."/>
            <person name="Fedrigo O."/>
            <person name="Jarvis E.D."/>
            <person name="Hiller M."/>
            <person name="Vernes S.C."/>
            <person name="Myers E.W."/>
            <person name="Teeling E.C."/>
        </authorList>
    </citation>
    <scope>NUCLEOTIDE SEQUENCE [LARGE SCALE GENOMIC DNA]</scope>
    <source>
        <strain evidence="4">MMolMol1</strain>
        <tissue evidence="4">Muscle</tissue>
    </source>
</reference>
<dbReference type="GO" id="GO:0008307">
    <property type="term" value="F:structural constituent of muscle"/>
    <property type="evidence" value="ECO:0007669"/>
    <property type="project" value="TreeGrafter"/>
</dbReference>
<dbReference type="InterPro" id="IPR011992">
    <property type="entry name" value="EF-hand-dom_pair"/>
</dbReference>
<dbReference type="EMBL" id="JACASF010000010">
    <property type="protein sequence ID" value="KAF6453202.1"/>
    <property type="molecule type" value="Genomic_DNA"/>
</dbReference>
<dbReference type="Gene3D" id="1.10.238.10">
    <property type="entry name" value="EF-hand"/>
    <property type="match status" value="2"/>
</dbReference>
<dbReference type="FunFam" id="1.10.238.10:FF:000003">
    <property type="entry name" value="Calmodulin A"/>
    <property type="match status" value="1"/>
</dbReference>
<dbReference type="GO" id="GO:0005509">
    <property type="term" value="F:calcium ion binding"/>
    <property type="evidence" value="ECO:0007669"/>
    <property type="project" value="InterPro"/>
</dbReference>
<evidence type="ECO:0000313" key="4">
    <source>
        <dbReference type="EMBL" id="KAF6453202.1"/>
    </source>
</evidence>
<dbReference type="InterPro" id="IPR002048">
    <property type="entry name" value="EF_hand_dom"/>
</dbReference>
<sequence>MRALGQNPTNAEVLKVLGNPKSDEMNVKVLDFEHFLPMLQTVAKNKDQGTYEDYVEGLRVFDKEGNGTVMGAEIRHVLVTLGKAPPLLLELRCHLIVLHLSQFPKCLFFASAGEKMTEEEVEMLVAGHEDSNGCINYEGEGQIRALVEEAAIWG</sequence>
<evidence type="ECO:0000256" key="2">
    <source>
        <dbReference type="ARBA" id="ARBA00072320"/>
    </source>
</evidence>
<dbReference type="Proteomes" id="UP000550707">
    <property type="component" value="Unassembled WGS sequence"/>
</dbReference>
<keyword evidence="1" id="KW-0677">Repeat</keyword>
<protein>
    <recommendedName>
        <fullName evidence="2">EF-hand calcium-binding domain-containing protein 11</fullName>
    </recommendedName>
</protein>
<dbReference type="InterPro" id="IPR050230">
    <property type="entry name" value="CALM/Myosin/TropC-like"/>
</dbReference>
<name>A0A7J8G1C6_MOLMO</name>
<comment type="caution">
    <text evidence="4">The sequence shown here is derived from an EMBL/GenBank/DDBJ whole genome shotgun (WGS) entry which is preliminary data.</text>
</comment>
<evidence type="ECO:0000259" key="3">
    <source>
        <dbReference type="PROSITE" id="PS50222"/>
    </source>
</evidence>
<proteinExistence type="predicted"/>
<keyword evidence="5" id="KW-1185">Reference proteome</keyword>
<accession>A0A7J8G1C6</accession>
<evidence type="ECO:0000256" key="1">
    <source>
        <dbReference type="ARBA" id="ARBA00022737"/>
    </source>
</evidence>
<organism evidence="4 5">
    <name type="scientific">Molossus molossus</name>
    <name type="common">Pallas' mastiff bat</name>
    <name type="synonym">Vespertilio molossus</name>
    <dbReference type="NCBI Taxonomy" id="27622"/>
    <lineage>
        <taxon>Eukaryota</taxon>
        <taxon>Metazoa</taxon>
        <taxon>Chordata</taxon>
        <taxon>Craniata</taxon>
        <taxon>Vertebrata</taxon>
        <taxon>Euteleostomi</taxon>
        <taxon>Mammalia</taxon>
        <taxon>Eutheria</taxon>
        <taxon>Laurasiatheria</taxon>
        <taxon>Chiroptera</taxon>
        <taxon>Yangochiroptera</taxon>
        <taxon>Molossidae</taxon>
        <taxon>Molossus</taxon>
    </lineage>
</organism>
<dbReference type="AlphaFoldDB" id="A0A7J8G1C6"/>
<dbReference type="PANTHER" id="PTHR23048:SF7">
    <property type="entry name" value="SIMILAR TO MYOSIN, LIGHT POLYPEPTIDE 6, ALKALI, SMOOTH MUSCLE AND NON-MUSCLE"/>
    <property type="match status" value="1"/>
</dbReference>
<dbReference type="PANTHER" id="PTHR23048">
    <property type="entry name" value="MYOSIN LIGHT CHAIN 1, 3"/>
    <property type="match status" value="1"/>
</dbReference>
<gene>
    <name evidence="4" type="ORF">HJG59_012700</name>
</gene>
<evidence type="ECO:0000313" key="5">
    <source>
        <dbReference type="Proteomes" id="UP000550707"/>
    </source>
</evidence>
<feature type="domain" description="EF-hand" evidence="3">
    <location>
        <begin position="49"/>
        <end position="84"/>
    </location>
</feature>
<dbReference type="PROSITE" id="PS50222">
    <property type="entry name" value="EF_HAND_2"/>
    <property type="match status" value="1"/>
</dbReference>
<dbReference type="SUPFAM" id="SSF47473">
    <property type="entry name" value="EF-hand"/>
    <property type="match status" value="1"/>
</dbReference>